<organism evidence="1 2">
    <name type="scientific">Araneus ventricosus</name>
    <name type="common">Orbweaver spider</name>
    <name type="synonym">Epeira ventricosa</name>
    <dbReference type="NCBI Taxonomy" id="182803"/>
    <lineage>
        <taxon>Eukaryota</taxon>
        <taxon>Metazoa</taxon>
        <taxon>Ecdysozoa</taxon>
        <taxon>Arthropoda</taxon>
        <taxon>Chelicerata</taxon>
        <taxon>Arachnida</taxon>
        <taxon>Araneae</taxon>
        <taxon>Araneomorphae</taxon>
        <taxon>Entelegynae</taxon>
        <taxon>Araneoidea</taxon>
        <taxon>Araneidae</taxon>
        <taxon>Araneus</taxon>
    </lineage>
</organism>
<accession>A0A4Y2FT11</accession>
<dbReference type="AlphaFoldDB" id="A0A4Y2FT11"/>
<name>A0A4Y2FT11_ARAVE</name>
<reference evidence="1 2" key="1">
    <citation type="journal article" date="2019" name="Sci. Rep.">
        <title>Orb-weaving spider Araneus ventricosus genome elucidates the spidroin gene catalogue.</title>
        <authorList>
            <person name="Kono N."/>
            <person name="Nakamura H."/>
            <person name="Ohtoshi R."/>
            <person name="Moran D.A.P."/>
            <person name="Shinohara A."/>
            <person name="Yoshida Y."/>
            <person name="Fujiwara M."/>
            <person name="Mori M."/>
            <person name="Tomita M."/>
            <person name="Arakawa K."/>
        </authorList>
    </citation>
    <scope>NUCLEOTIDE SEQUENCE [LARGE SCALE GENOMIC DNA]</scope>
</reference>
<evidence type="ECO:0000313" key="2">
    <source>
        <dbReference type="Proteomes" id="UP000499080"/>
    </source>
</evidence>
<keyword evidence="2" id="KW-1185">Reference proteome</keyword>
<proteinExistence type="predicted"/>
<dbReference type="EMBL" id="BGPR01001004">
    <property type="protein sequence ID" value="GBM42774.1"/>
    <property type="molecule type" value="Genomic_DNA"/>
</dbReference>
<evidence type="ECO:0000313" key="1">
    <source>
        <dbReference type="EMBL" id="GBM42774.1"/>
    </source>
</evidence>
<protein>
    <recommendedName>
        <fullName evidence="3">Reverse transcriptase domain-containing protein</fullName>
    </recommendedName>
</protein>
<evidence type="ECO:0008006" key="3">
    <source>
        <dbReference type="Google" id="ProtNLM"/>
    </source>
</evidence>
<dbReference type="Proteomes" id="UP000499080">
    <property type="component" value="Unassembled WGS sequence"/>
</dbReference>
<gene>
    <name evidence="1" type="ORF">AVEN_81595_1</name>
</gene>
<comment type="caution">
    <text evidence="1">The sequence shown here is derived from an EMBL/GenBank/DDBJ whole genome shotgun (WGS) entry which is preliminary data.</text>
</comment>
<sequence>MNLTILNHRQMMRRTPEPADSSTNFCTTSVTSPHLYMNQLLSINNDSYFIHAFADDLALVAAGRVRKEPENNTNNALNLIADKLTE</sequence>